<dbReference type="Pfam" id="PF13419">
    <property type="entry name" value="HAD_2"/>
    <property type="match status" value="1"/>
</dbReference>
<keyword evidence="12" id="KW-1185">Reference proteome</keyword>
<dbReference type="GO" id="GO:0008967">
    <property type="term" value="F:phosphoglycolate phosphatase activity"/>
    <property type="evidence" value="ECO:0007669"/>
    <property type="project" value="UniProtKB-EC"/>
</dbReference>
<evidence type="ECO:0000256" key="6">
    <source>
        <dbReference type="ARBA" id="ARBA00022723"/>
    </source>
</evidence>
<feature type="binding site" evidence="10">
    <location>
        <position position="16"/>
    </location>
    <ligand>
        <name>Mg(2+)</name>
        <dbReference type="ChEBI" id="CHEBI:18420"/>
    </ligand>
</feature>
<keyword evidence="9 10" id="KW-0119">Carbohydrate metabolism</keyword>
<dbReference type="NCBIfam" id="TIGR01509">
    <property type="entry name" value="HAD-SF-IA-v3"/>
    <property type="match status" value="1"/>
</dbReference>
<dbReference type="InterPro" id="IPR036412">
    <property type="entry name" value="HAD-like_sf"/>
</dbReference>
<name>A0ABV8CSC3_9GAMM</name>
<evidence type="ECO:0000256" key="7">
    <source>
        <dbReference type="ARBA" id="ARBA00022801"/>
    </source>
</evidence>
<dbReference type="PANTHER" id="PTHR43434:SF1">
    <property type="entry name" value="PHOSPHOGLYCOLATE PHOSPHATASE"/>
    <property type="match status" value="1"/>
</dbReference>
<dbReference type="InterPro" id="IPR023198">
    <property type="entry name" value="PGP-like_dom2"/>
</dbReference>
<evidence type="ECO:0000256" key="5">
    <source>
        <dbReference type="ARBA" id="ARBA00013078"/>
    </source>
</evidence>
<evidence type="ECO:0000256" key="3">
    <source>
        <dbReference type="ARBA" id="ARBA00004818"/>
    </source>
</evidence>
<dbReference type="NCBIfam" id="TIGR01449">
    <property type="entry name" value="PGP_bact"/>
    <property type="match status" value="1"/>
</dbReference>
<dbReference type="InterPro" id="IPR023214">
    <property type="entry name" value="HAD_sf"/>
</dbReference>
<dbReference type="SFLD" id="SFLDG01129">
    <property type="entry name" value="C1.5:_HAD__Beta-PGM__Phosphata"/>
    <property type="match status" value="1"/>
</dbReference>
<dbReference type="InterPro" id="IPR041492">
    <property type="entry name" value="HAD_2"/>
</dbReference>
<sequence length="234" mass="25500">MLEPFDGAPIQLLQFDLDGTLIDSVPQLAKAVNAALVSCSLPPVTLQQVAVWIGNGADMLLRRAWAHSSDPGIGPEPQLFSALRQAFDAHYHAGLDKDFALFPQVVSTLARLRQRGFKMAIVTNKPHPFVMPLLQASGLATHFDYVLGGDLLPKRKPDPMPLWHVCQQLQTEPANSLMIGDSNSDILAARAAGMRSVGFTYGYNHGQPIADSAPDRILDHFSQLAELLLVTDKD</sequence>
<gene>
    <name evidence="11" type="ORF">ACFOSS_15120</name>
</gene>
<evidence type="ECO:0000313" key="11">
    <source>
        <dbReference type="EMBL" id="MFC3914779.1"/>
    </source>
</evidence>
<dbReference type="NCBIfam" id="TIGR01549">
    <property type="entry name" value="HAD-SF-IA-v1"/>
    <property type="match status" value="1"/>
</dbReference>
<proteinExistence type="inferred from homology"/>
<dbReference type="HAMAP" id="MF_00495">
    <property type="entry name" value="GPH_hydrolase_bact"/>
    <property type="match status" value="1"/>
</dbReference>
<comment type="similarity">
    <text evidence="4 10">Belongs to the HAD-like hydrolase superfamily. CbbY/CbbZ/Gph/YieH family.</text>
</comment>
<dbReference type="CDD" id="cd16417">
    <property type="entry name" value="HAD_PGPase"/>
    <property type="match status" value="1"/>
</dbReference>
<feature type="binding site" evidence="10">
    <location>
        <position position="18"/>
    </location>
    <ligand>
        <name>Mg(2+)</name>
        <dbReference type="ChEBI" id="CHEBI:18420"/>
    </ligand>
</feature>
<keyword evidence="7 10" id="KW-0378">Hydrolase</keyword>
<accession>A0ABV8CSC3</accession>
<dbReference type="InterPro" id="IPR006439">
    <property type="entry name" value="HAD-SF_hydro_IA"/>
</dbReference>
<organism evidence="11 12">
    <name type="scientific">Pseudaeromonas sharmana</name>
    <dbReference type="NCBI Taxonomy" id="328412"/>
    <lineage>
        <taxon>Bacteria</taxon>
        <taxon>Pseudomonadati</taxon>
        <taxon>Pseudomonadota</taxon>
        <taxon>Gammaproteobacteria</taxon>
        <taxon>Aeromonadales</taxon>
        <taxon>Aeromonadaceae</taxon>
        <taxon>Pseudaeromonas</taxon>
    </lineage>
</organism>
<evidence type="ECO:0000256" key="10">
    <source>
        <dbReference type="HAMAP-Rule" id="MF_00495"/>
    </source>
</evidence>
<feature type="active site" description="Nucleophile" evidence="10">
    <location>
        <position position="16"/>
    </location>
</feature>
<dbReference type="PRINTS" id="PR00413">
    <property type="entry name" value="HADHALOGNASE"/>
</dbReference>
<keyword evidence="8 10" id="KW-0460">Magnesium</keyword>
<comment type="catalytic activity">
    <reaction evidence="1 10">
        <text>2-phosphoglycolate + H2O = glycolate + phosphate</text>
        <dbReference type="Rhea" id="RHEA:14369"/>
        <dbReference type="ChEBI" id="CHEBI:15377"/>
        <dbReference type="ChEBI" id="CHEBI:29805"/>
        <dbReference type="ChEBI" id="CHEBI:43474"/>
        <dbReference type="ChEBI" id="CHEBI:58033"/>
        <dbReference type="EC" id="3.1.3.18"/>
    </reaction>
</comment>
<dbReference type="PANTHER" id="PTHR43434">
    <property type="entry name" value="PHOSPHOGLYCOLATE PHOSPHATASE"/>
    <property type="match status" value="1"/>
</dbReference>
<evidence type="ECO:0000313" key="12">
    <source>
        <dbReference type="Proteomes" id="UP001595692"/>
    </source>
</evidence>
<comment type="caution">
    <text evidence="11">The sequence shown here is derived from an EMBL/GenBank/DDBJ whole genome shotgun (WGS) entry which is preliminary data.</text>
</comment>
<comment type="function">
    <text evidence="10">Specifically catalyzes the dephosphorylation of 2-phosphoglycolate. Is involved in the dissimilation of the intracellular 2-phosphoglycolate formed during the DNA repair of 3'-phosphoglycolate ends, a major class of DNA lesions induced by oxidative stress.</text>
</comment>
<comment type="pathway">
    <text evidence="3 10">Organic acid metabolism; glycolate biosynthesis; glycolate from 2-phosphoglycolate: step 1/1.</text>
</comment>
<dbReference type="SFLD" id="SFLDG01135">
    <property type="entry name" value="C1.5.6:_HAD__Beta-PGM__Phospha"/>
    <property type="match status" value="1"/>
</dbReference>
<protein>
    <recommendedName>
        <fullName evidence="5 10">Phosphoglycolate phosphatase</fullName>
        <shortName evidence="10">PGP</shortName>
        <shortName evidence="10">PGPase</shortName>
        <ecNumber evidence="5 10">3.1.3.18</ecNumber>
    </recommendedName>
</protein>
<evidence type="ECO:0000256" key="9">
    <source>
        <dbReference type="ARBA" id="ARBA00023277"/>
    </source>
</evidence>
<evidence type="ECO:0000256" key="2">
    <source>
        <dbReference type="ARBA" id="ARBA00001946"/>
    </source>
</evidence>
<comment type="cofactor">
    <cofactor evidence="2 10">
        <name>Mg(2+)</name>
        <dbReference type="ChEBI" id="CHEBI:18420"/>
    </cofactor>
</comment>
<evidence type="ECO:0000256" key="8">
    <source>
        <dbReference type="ARBA" id="ARBA00022842"/>
    </source>
</evidence>
<evidence type="ECO:0000256" key="1">
    <source>
        <dbReference type="ARBA" id="ARBA00000830"/>
    </source>
</evidence>
<dbReference type="Proteomes" id="UP001595692">
    <property type="component" value="Unassembled WGS sequence"/>
</dbReference>
<feature type="binding site" evidence="10">
    <location>
        <position position="181"/>
    </location>
    <ligand>
        <name>Mg(2+)</name>
        <dbReference type="ChEBI" id="CHEBI:18420"/>
    </ligand>
</feature>
<dbReference type="InterPro" id="IPR037512">
    <property type="entry name" value="PGPase_prok"/>
</dbReference>
<reference evidence="12" key="1">
    <citation type="journal article" date="2019" name="Int. J. Syst. Evol. Microbiol.">
        <title>The Global Catalogue of Microorganisms (GCM) 10K type strain sequencing project: providing services to taxonomists for standard genome sequencing and annotation.</title>
        <authorList>
            <consortium name="The Broad Institute Genomics Platform"/>
            <consortium name="The Broad Institute Genome Sequencing Center for Infectious Disease"/>
            <person name="Wu L."/>
            <person name="Ma J."/>
        </authorList>
    </citation>
    <scope>NUCLEOTIDE SEQUENCE [LARGE SCALE GENOMIC DNA]</scope>
    <source>
        <strain evidence="12">CCUG 54939</strain>
    </source>
</reference>
<dbReference type="SUPFAM" id="SSF56784">
    <property type="entry name" value="HAD-like"/>
    <property type="match status" value="1"/>
</dbReference>
<dbReference type="InterPro" id="IPR050155">
    <property type="entry name" value="HAD-like_hydrolase_sf"/>
</dbReference>
<dbReference type="Gene3D" id="1.10.150.240">
    <property type="entry name" value="Putative phosphatase, domain 2"/>
    <property type="match status" value="1"/>
</dbReference>
<keyword evidence="6 10" id="KW-0479">Metal-binding</keyword>
<dbReference type="NCBIfam" id="NF009695">
    <property type="entry name" value="PRK13222.1-2"/>
    <property type="match status" value="1"/>
</dbReference>
<dbReference type="SFLD" id="SFLDS00003">
    <property type="entry name" value="Haloacid_Dehalogenase"/>
    <property type="match status" value="1"/>
</dbReference>
<dbReference type="EC" id="3.1.3.18" evidence="5 10"/>
<dbReference type="RefSeq" id="WP_377154126.1">
    <property type="nucleotide sequence ID" value="NZ_JBHSAF010000015.1"/>
</dbReference>
<dbReference type="Gene3D" id="3.40.50.1000">
    <property type="entry name" value="HAD superfamily/HAD-like"/>
    <property type="match status" value="1"/>
</dbReference>
<dbReference type="EMBL" id="JBHSAF010000015">
    <property type="protein sequence ID" value="MFC3914779.1"/>
    <property type="molecule type" value="Genomic_DNA"/>
</dbReference>
<evidence type="ECO:0000256" key="4">
    <source>
        <dbReference type="ARBA" id="ARBA00006171"/>
    </source>
</evidence>